<dbReference type="Proteomes" id="UP001378592">
    <property type="component" value="Unassembled WGS sequence"/>
</dbReference>
<keyword evidence="4" id="KW-0372">Hormone</keyword>
<evidence type="ECO:0000313" key="9">
    <source>
        <dbReference type="EMBL" id="KAK7788921.1"/>
    </source>
</evidence>
<dbReference type="InterPro" id="IPR010475">
    <property type="entry name" value="AKH/RPCH_hormone"/>
</dbReference>
<feature type="signal peptide" evidence="8">
    <location>
        <begin position="1"/>
        <end position="28"/>
    </location>
</feature>
<evidence type="ECO:0000313" key="10">
    <source>
        <dbReference type="Proteomes" id="UP001378592"/>
    </source>
</evidence>
<feature type="region of interest" description="Disordered" evidence="7">
    <location>
        <begin position="37"/>
        <end position="56"/>
    </location>
</feature>
<evidence type="ECO:0000256" key="8">
    <source>
        <dbReference type="SAM" id="SignalP"/>
    </source>
</evidence>
<dbReference type="GO" id="GO:0005179">
    <property type="term" value="F:hormone activity"/>
    <property type="evidence" value="ECO:0007669"/>
    <property type="project" value="UniProtKB-KW"/>
</dbReference>
<comment type="caution">
    <text evidence="9">The sequence shown here is derived from an EMBL/GenBank/DDBJ whole genome shotgun (WGS) entry which is preliminary data.</text>
</comment>
<dbReference type="EMBL" id="JAZDUA010000898">
    <property type="protein sequence ID" value="KAK7788921.1"/>
    <property type="molecule type" value="Genomic_DNA"/>
</dbReference>
<organism evidence="9 10">
    <name type="scientific">Gryllus longicercus</name>
    <dbReference type="NCBI Taxonomy" id="2509291"/>
    <lineage>
        <taxon>Eukaryota</taxon>
        <taxon>Metazoa</taxon>
        <taxon>Ecdysozoa</taxon>
        <taxon>Arthropoda</taxon>
        <taxon>Hexapoda</taxon>
        <taxon>Insecta</taxon>
        <taxon>Pterygota</taxon>
        <taxon>Neoptera</taxon>
        <taxon>Polyneoptera</taxon>
        <taxon>Orthoptera</taxon>
        <taxon>Ensifera</taxon>
        <taxon>Gryllidea</taxon>
        <taxon>Grylloidea</taxon>
        <taxon>Gryllidae</taxon>
        <taxon>Gryllinae</taxon>
        <taxon>Gryllus</taxon>
    </lineage>
</organism>
<keyword evidence="3" id="KW-0964">Secreted</keyword>
<evidence type="ECO:0000256" key="1">
    <source>
        <dbReference type="ARBA" id="ARBA00004613"/>
    </source>
</evidence>
<accession>A0AAN9UZV5</accession>
<dbReference type="PROSITE" id="PS51257">
    <property type="entry name" value="PROKAR_LIPOPROTEIN"/>
    <property type="match status" value="1"/>
</dbReference>
<dbReference type="AlphaFoldDB" id="A0AAN9UZV5"/>
<evidence type="ECO:0000256" key="2">
    <source>
        <dbReference type="ARBA" id="ARBA00006145"/>
    </source>
</evidence>
<name>A0AAN9UZV5_9ORTH</name>
<keyword evidence="10" id="KW-1185">Reference proteome</keyword>
<proteinExistence type="inferred from homology"/>
<reference evidence="9 10" key="1">
    <citation type="submission" date="2024-03" db="EMBL/GenBank/DDBJ databases">
        <title>The genome assembly and annotation of the cricket Gryllus longicercus Weissman &amp; Gray.</title>
        <authorList>
            <person name="Szrajer S."/>
            <person name="Gray D."/>
            <person name="Ylla G."/>
        </authorList>
    </citation>
    <scope>NUCLEOTIDE SEQUENCE [LARGE SCALE GENOMIC DNA]</scope>
    <source>
        <strain evidence="9">DAG 2021-001</strain>
        <tissue evidence="9">Whole body minus gut</tissue>
    </source>
</reference>
<keyword evidence="6" id="KW-0527">Neuropeptide</keyword>
<evidence type="ECO:0000256" key="6">
    <source>
        <dbReference type="ARBA" id="ARBA00023320"/>
    </source>
</evidence>
<evidence type="ECO:0000256" key="7">
    <source>
        <dbReference type="SAM" id="MobiDB-lite"/>
    </source>
</evidence>
<evidence type="ECO:0000256" key="4">
    <source>
        <dbReference type="ARBA" id="ARBA00022702"/>
    </source>
</evidence>
<dbReference type="GO" id="GO:0007218">
    <property type="term" value="P:neuropeptide signaling pathway"/>
    <property type="evidence" value="ECO:0007669"/>
    <property type="project" value="UniProtKB-KW"/>
</dbReference>
<dbReference type="GO" id="GO:0005576">
    <property type="term" value="C:extracellular region"/>
    <property type="evidence" value="ECO:0007669"/>
    <property type="project" value="UniProtKB-SubCell"/>
</dbReference>
<gene>
    <name evidence="9" type="ORF">R5R35_007341</name>
</gene>
<evidence type="ECO:0000256" key="3">
    <source>
        <dbReference type="ARBA" id="ARBA00022525"/>
    </source>
</evidence>
<evidence type="ECO:0000256" key="5">
    <source>
        <dbReference type="ARBA" id="ARBA00022729"/>
    </source>
</evidence>
<protein>
    <submittedName>
        <fullName evidence="9">Uncharacterized protein</fullName>
    </submittedName>
</protein>
<keyword evidence="5 8" id="KW-0732">Signal</keyword>
<comment type="similarity">
    <text evidence="2">Belongs to the AKH/HRTH/RPCH family.</text>
</comment>
<dbReference type="Pfam" id="PF06377">
    <property type="entry name" value="Adipokin_hormo"/>
    <property type="match status" value="1"/>
</dbReference>
<sequence>MASWGRPLGRALLCGAAVLLVLACAARAQITFSRDWNAGKRAGPAPGPAPAPPLGDQCGPVAKSASALCQMLLSEIRQMASCELRSLLHYSSDENSNPSDLFMDLHGRR</sequence>
<comment type="subcellular location">
    <subcellularLocation>
        <location evidence="1">Secreted</location>
    </subcellularLocation>
</comment>
<feature type="chain" id="PRO_5042926461" evidence="8">
    <location>
        <begin position="29"/>
        <end position="109"/>
    </location>
</feature>